<comment type="caution">
    <text evidence="1">The sequence shown here is derived from an EMBL/GenBank/DDBJ whole genome shotgun (WGS) entry which is preliminary data.</text>
</comment>
<dbReference type="AlphaFoldDB" id="A0A4C1TBG5"/>
<organism evidence="1 2">
    <name type="scientific">Eumeta variegata</name>
    <name type="common">Bagworm moth</name>
    <name type="synonym">Eumeta japonica</name>
    <dbReference type="NCBI Taxonomy" id="151549"/>
    <lineage>
        <taxon>Eukaryota</taxon>
        <taxon>Metazoa</taxon>
        <taxon>Ecdysozoa</taxon>
        <taxon>Arthropoda</taxon>
        <taxon>Hexapoda</taxon>
        <taxon>Insecta</taxon>
        <taxon>Pterygota</taxon>
        <taxon>Neoptera</taxon>
        <taxon>Endopterygota</taxon>
        <taxon>Lepidoptera</taxon>
        <taxon>Glossata</taxon>
        <taxon>Ditrysia</taxon>
        <taxon>Tineoidea</taxon>
        <taxon>Psychidae</taxon>
        <taxon>Oiketicinae</taxon>
        <taxon>Eumeta</taxon>
    </lineage>
</organism>
<name>A0A4C1TBG5_EUMVA</name>
<evidence type="ECO:0000313" key="1">
    <source>
        <dbReference type="EMBL" id="GBP10651.1"/>
    </source>
</evidence>
<dbReference type="EMBL" id="BGZK01004735">
    <property type="protein sequence ID" value="GBP10651.1"/>
    <property type="molecule type" value="Genomic_DNA"/>
</dbReference>
<reference evidence="1 2" key="1">
    <citation type="journal article" date="2019" name="Commun. Biol.">
        <title>The bagworm genome reveals a unique fibroin gene that provides high tensile strength.</title>
        <authorList>
            <person name="Kono N."/>
            <person name="Nakamura H."/>
            <person name="Ohtoshi R."/>
            <person name="Tomita M."/>
            <person name="Numata K."/>
            <person name="Arakawa K."/>
        </authorList>
    </citation>
    <scope>NUCLEOTIDE SEQUENCE [LARGE SCALE GENOMIC DNA]</scope>
</reference>
<protein>
    <submittedName>
        <fullName evidence="1">Uncharacterized protein</fullName>
    </submittedName>
</protein>
<keyword evidence="2" id="KW-1185">Reference proteome</keyword>
<evidence type="ECO:0000313" key="2">
    <source>
        <dbReference type="Proteomes" id="UP000299102"/>
    </source>
</evidence>
<dbReference type="Proteomes" id="UP000299102">
    <property type="component" value="Unassembled WGS sequence"/>
</dbReference>
<gene>
    <name evidence="1" type="ORF">EVAR_71683_1</name>
</gene>
<accession>A0A4C1TBG5</accession>
<proteinExistence type="predicted"/>
<sequence>MAFEYLGYSLSTQEQQSSLSVGNSGSACAGCSPGGQVWYWCNTLTFCLRGIEARTAAVSTATKTSEERKLTRLSVRLLFEPESKVESVPRGWGLARMIYGKISSNRG</sequence>